<reference evidence="1" key="1">
    <citation type="journal article" date="2014" name="Front. Microbiol.">
        <title>High frequency of phylogenetically diverse reductive dehalogenase-homologous genes in deep subseafloor sedimentary metagenomes.</title>
        <authorList>
            <person name="Kawai M."/>
            <person name="Futagami T."/>
            <person name="Toyoda A."/>
            <person name="Takaki Y."/>
            <person name="Nishi S."/>
            <person name="Hori S."/>
            <person name="Arai W."/>
            <person name="Tsubouchi T."/>
            <person name="Morono Y."/>
            <person name="Uchiyama I."/>
            <person name="Ito T."/>
            <person name="Fujiyama A."/>
            <person name="Inagaki F."/>
            <person name="Takami H."/>
        </authorList>
    </citation>
    <scope>NUCLEOTIDE SEQUENCE</scope>
    <source>
        <strain evidence="1">Expedition CK06-06</strain>
    </source>
</reference>
<dbReference type="EMBL" id="BARU01019399">
    <property type="protein sequence ID" value="GAH52231.1"/>
    <property type="molecule type" value="Genomic_DNA"/>
</dbReference>
<dbReference type="AlphaFoldDB" id="X1G2U8"/>
<accession>X1G2U8</accession>
<organism evidence="1">
    <name type="scientific">marine sediment metagenome</name>
    <dbReference type="NCBI Taxonomy" id="412755"/>
    <lineage>
        <taxon>unclassified sequences</taxon>
        <taxon>metagenomes</taxon>
        <taxon>ecological metagenomes</taxon>
    </lineage>
</organism>
<sequence>RISLNDSIGKNISFNVLKGKKEGKKDIAVKIDFL</sequence>
<evidence type="ECO:0008006" key="2">
    <source>
        <dbReference type="Google" id="ProtNLM"/>
    </source>
</evidence>
<evidence type="ECO:0000313" key="1">
    <source>
        <dbReference type="EMBL" id="GAH52231.1"/>
    </source>
</evidence>
<protein>
    <recommendedName>
        <fullName evidence="2">RecJ OB domain-containing protein</fullName>
    </recommendedName>
</protein>
<feature type="non-terminal residue" evidence="1">
    <location>
        <position position="1"/>
    </location>
</feature>
<comment type="caution">
    <text evidence="1">The sequence shown here is derived from an EMBL/GenBank/DDBJ whole genome shotgun (WGS) entry which is preliminary data.</text>
</comment>
<proteinExistence type="predicted"/>
<name>X1G2U8_9ZZZZ</name>
<gene>
    <name evidence="1" type="ORF">S03H2_31943</name>
</gene>